<dbReference type="STRING" id="1183438.GKIL_3403"/>
<feature type="compositionally biased region" description="Low complexity" evidence="1">
    <location>
        <begin position="172"/>
        <end position="192"/>
    </location>
</feature>
<protein>
    <submittedName>
        <fullName evidence="3">Alpha-ketoglutarate decarboxylase</fullName>
    </submittedName>
</protein>
<feature type="region of interest" description="Disordered" evidence="1">
    <location>
        <begin position="98"/>
        <end position="192"/>
    </location>
</feature>
<feature type="transmembrane region" description="Helical" evidence="2">
    <location>
        <begin position="61"/>
        <end position="84"/>
    </location>
</feature>
<proteinExistence type="predicted"/>
<feature type="compositionally biased region" description="Low complexity" evidence="1">
    <location>
        <begin position="104"/>
        <end position="125"/>
    </location>
</feature>
<feature type="compositionally biased region" description="Basic and acidic residues" evidence="1">
    <location>
        <begin position="153"/>
        <end position="168"/>
    </location>
</feature>
<name>U5QPU4_GLOK1</name>
<dbReference type="AlphaFoldDB" id="U5QPU4"/>
<evidence type="ECO:0000313" key="3">
    <source>
        <dbReference type="EMBL" id="AGY59649.1"/>
    </source>
</evidence>
<dbReference type="RefSeq" id="WP_023174941.1">
    <property type="nucleotide sequence ID" value="NC_022600.1"/>
</dbReference>
<keyword evidence="2" id="KW-0472">Membrane</keyword>
<dbReference type="HOGENOM" id="CLU_939297_0_0_3"/>
<organism evidence="3 4">
    <name type="scientific">Gloeobacter kilaueensis (strain ATCC BAA-2537 / CCAP 1431/1 / ULC 316 / JS1)</name>
    <dbReference type="NCBI Taxonomy" id="1183438"/>
    <lineage>
        <taxon>Bacteria</taxon>
        <taxon>Bacillati</taxon>
        <taxon>Cyanobacteriota</taxon>
        <taxon>Cyanophyceae</taxon>
        <taxon>Gloeobacterales</taxon>
        <taxon>Gloeobacteraceae</taxon>
        <taxon>Gloeobacter</taxon>
    </lineage>
</organism>
<keyword evidence="2" id="KW-0812">Transmembrane</keyword>
<sequence length="296" mass="30707">MSDPDRLERALPDLLRRSGWNAPQAGDPPSLPPEELARWEGLLAEPPAPIRNENNLRRFPIGPIGATGLVAAALVLAVGLNAYLQHGSLTGLIPAPTNQTLSNPARPQAARPAAPKPPAVAQAPKSEPRPPSRAPATKTVPAPAPPVPSQAGRSEEAAPLREDRERSTAPRSDTSAGTAAESAAPAGGAAPGVPAMATRSALPVVRLINTTGLDAGAVASLNQVLDNTPLPAESQGAVAFEADIERGRVRQLRLVEENTTLKADAAIDALRRSLVSWTVPGEPTAHAQITLEVEQP</sequence>
<evidence type="ECO:0000256" key="2">
    <source>
        <dbReference type="SAM" id="Phobius"/>
    </source>
</evidence>
<accession>U5QPU4</accession>
<reference evidence="3 4" key="1">
    <citation type="journal article" date="2013" name="PLoS ONE">
        <title>Cultivation and Complete Genome Sequencing of Gloeobacter kilaueensis sp. nov., from a Lava Cave in Kilauea Caldera, Hawai'i.</title>
        <authorList>
            <person name="Saw J.H."/>
            <person name="Schatz M."/>
            <person name="Brown M.V."/>
            <person name="Kunkel D.D."/>
            <person name="Foster J.S."/>
            <person name="Shick H."/>
            <person name="Christensen S."/>
            <person name="Hou S."/>
            <person name="Wan X."/>
            <person name="Donachie S.P."/>
        </authorList>
    </citation>
    <scope>NUCLEOTIDE SEQUENCE [LARGE SCALE GENOMIC DNA]</scope>
    <source>
        <strain evidence="4">JS</strain>
    </source>
</reference>
<gene>
    <name evidence="3" type="primary">kgd</name>
    <name evidence="3" type="ORF">GKIL_3403</name>
</gene>
<feature type="region of interest" description="Disordered" evidence="1">
    <location>
        <begin position="14"/>
        <end position="33"/>
    </location>
</feature>
<keyword evidence="2" id="KW-1133">Transmembrane helix</keyword>
<dbReference type="Proteomes" id="UP000017396">
    <property type="component" value="Chromosome"/>
</dbReference>
<keyword evidence="4" id="KW-1185">Reference proteome</keyword>
<dbReference type="eggNOG" id="COG2304">
    <property type="taxonomic scope" value="Bacteria"/>
</dbReference>
<dbReference type="NCBIfam" id="NF033769">
    <property type="entry name" value="after_VWA_1"/>
    <property type="match status" value="1"/>
</dbReference>
<dbReference type="KEGG" id="glj:GKIL_3403"/>
<evidence type="ECO:0000256" key="1">
    <source>
        <dbReference type="SAM" id="MobiDB-lite"/>
    </source>
</evidence>
<evidence type="ECO:0000313" key="4">
    <source>
        <dbReference type="Proteomes" id="UP000017396"/>
    </source>
</evidence>
<dbReference type="EMBL" id="CP003587">
    <property type="protein sequence ID" value="AGY59649.1"/>
    <property type="molecule type" value="Genomic_DNA"/>
</dbReference>